<name>A0A7W5Z434_9HYPH</name>
<evidence type="ECO:0000256" key="7">
    <source>
        <dbReference type="ARBA" id="ARBA00023136"/>
    </source>
</evidence>
<evidence type="ECO:0000256" key="6">
    <source>
        <dbReference type="ARBA" id="ARBA00022989"/>
    </source>
</evidence>
<evidence type="ECO:0000256" key="2">
    <source>
        <dbReference type="ARBA" id="ARBA00007069"/>
    </source>
</evidence>
<reference evidence="10 11" key="1">
    <citation type="submission" date="2020-08" db="EMBL/GenBank/DDBJ databases">
        <title>Genomic Encyclopedia of Type Strains, Phase IV (KMG-IV): sequencing the most valuable type-strain genomes for metagenomic binning, comparative biology and taxonomic classification.</title>
        <authorList>
            <person name="Goeker M."/>
        </authorList>
    </citation>
    <scope>NUCLEOTIDE SEQUENCE [LARGE SCALE GENOMIC DNA]</scope>
    <source>
        <strain evidence="10 11">DSM 28760</strain>
    </source>
</reference>
<feature type="transmembrane region" description="Helical" evidence="8">
    <location>
        <begin position="53"/>
        <end position="77"/>
    </location>
</feature>
<dbReference type="InterPro" id="IPR000515">
    <property type="entry name" value="MetI-like"/>
</dbReference>
<evidence type="ECO:0000313" key="11">
    <source>
        <dbReference type="Proteomes" id="UP000537592"/>
    </source>
</evidence>
<evidence type="ECO:0000256" key="8">
    <source>
        <dbReference type="SAM" id="Phobius"/>
    </source>
</evidence>
<feature type="domain" description="ABC transmembrane type-1" evidence="9">
    <location>
        <begin position="54"/>
        <end position="260"/>
    </location>
</feature>
<dbReference type="GO" id="GO:0055085">
    <property type="term" value="P:transmembrane transport"/>
    <property type="evidence" value="ECO:0007669"/>
    <property type="project" value="InterPro"/>
</dbReference>
<evidence type="ECO:0000313" key="10">
    <source>
        <dbReference type="EMBL" id="MBB3809742.1"/>
    </source>
</evidence>
<keyword evidence="5 8" id="KW-0812">Transmembrane</keyword>
<keyword evidence="7 8" id="KW-0472">Membrane</keyword>
<dbReference type="InterPro" id="IPR035906">
    <property type="entry name" value="MetI-like_sf"/>
</dbReference>
<comment type="subcellular location">
    <subcellularLocation>
        <location evidence="1">Cell membrane</location>
        <topology evidence="1">Multi-pass membrane protein</topology>
    </subcellularLocation>
</comment>
<proteinExistence type="inferred from homology"/>
<comment type="similarity">
    <text evidence="2">Belongs to the binding-protein-dependent transport system permease family. CysTW subfamily.</text>
</comment>
<evidence type="ECO:0000259" key="9">
    <source>
        <dbReference type="PROSITE" id="PS50928"/>
    </source>
</evidence>
<dbReference type="SUPFAM" id="SSF161098">
    <property type="entry name" value="MetI-like"/>
    <property type="match status" value="1"/>
</dbReference>
<dbReference type="PANTHER" id="PTHR42929">
    <property type="entry name" value="INNER MEMBRANE ABC TRANSPORTER PERMEASE PROTEIN YDCU-RELATED-RELATED"/>
    <property type="match status" value="1"/>
</dbReference>
<keyword evidence="3" id="KW-0813">Transport</keyword>
<feature type="transmembrane region" description="Helical" evidence="8">
    <location>
        <begin position="134"/>
        <end position="160"/>
    </location>
</feature>
<gene>
    <name evidence="10" type="ORF">FHS81_001830</name>
</gene>
<keyword evidence="4" id="KW-1003">Cell membrane</keyword>
<dbReference type="EMBL" id="JACICC010000004">
    <property type="protein sequence ID" value="MBB3809742.1"/>
    <property type="molecule type" value="Genomic_DNA"/>
</dbReference>
<dbReference type="GO" id="GO:0005886">
    <property type="term" value="C:plasma membrane"/>
    <property type="evidence" value="ECO:0007669"/>
    <property type="project" value="UniProtKB-SubCell"/>
</dbReference>
<keyword evidence="6 8" id="KW-1133">Transmembrane helix</keyword>
<organism evidence="10 11">
    <name type="scientific">Pseudochelatococcus contaminans</name>
    <dbReference type="NCBI Taxonomy" id="1538103"/>
    <lineage>
        <taxon>Bacteria</taxon>
        <taxon>Pseudomonadati</taxon>
        <taxon>Pseudomonadota</taxon>
        <taxon>Alphaproteobacteria</taxon>
        <taxon>Hyphomicrobiales</taxon>
        <taxon>Chelatococcaceae</taxon>
        <taxon>Pseudochelatococcus</taxon>
    </lineage>
</organism>
<dbReference type="PROSITE" id="PS50928">
    <property type="entry name" value="ABC_TM1"/>
    <property type="match status" value="1"/>
</dbReference>
<evidence type="ECO:0000256" key="5">
    <source>
        <dbReference type="ARBA" id="ARBA00022692"/>
    </source>
</evidence>
<comment type="caution">
    <text evidence="10">The sequence shown here is derived from an EMBL/GenBank/DDBJ whole genome shotgun (WGS) entry which is preliminary data.</text>
</comment>
<feature type="transmembrane region" description="Helical" evidence="8">
    <location>
        <begin position="244"/>
        <end position="264"/>
    </location>
</feature>
<dbReference type="AlphaFoldDB" id="A0A7W5Z434"/>
<dbReference type="Gene3D" id="1.10.3720.10">
    <property type="entry name" value="MetI-like"/>
    <property type="match status" value="1"/>
</dbReference>
<dbReference type="CDD" id="cd06261">
    <property type="entry name" value="TM_PBP2"/>
    <property type="match status" value="1"/>
</dbReference>
<dbReference type="PANTHER" id="PTHR42929:SF1">
    <property type="entry name" value="INNER MEMBRANE ABC TRANSPORTER PERMEASE PROTEIN YDCU-RELATED"/>
    <property type="match status" value="1"/>
</dbReference>
<evidence type="ECO:0000256" key="3">
    <source>
        <dbReference type="ARBA" id="ARBA00022448"/>
    </source>
</evidence>
<keyword evidence="11" id="KW-1185">Reference proteome</keyword>
<evidence type="ECO:0000256" key="1">
    <source>
        <dbReference type="ARBA" id="ARBA00004651"/>
    </source>
</evidence>
<protein>
    <submittedName>
        <fullName evidence="10">Putative spermidine/putrescine transport system permease protein</fullName>
    </submittedName>
</protein>
<sequence>MRMRLLALPLIVAFAVLILWPLSSVVIDSFDAKGEVSFGNYTEVLSSAYYQQSFITTLWISALTTVIGIVFGILLAIALRARGRGVRRFALAFGSMGANFAGVPLAMAIIILFGMNGFFTILVGKLGLPGAFNVYSIIGLTIAYCYFQIALATLLLTPAFDAVPVEIEEAASLMGVSSARFWARIGVPMLARQIVAIAILLFANAMGTFATTFALTGTSVNVVTVAISSLVSGDIFSDPNLANAISLLLLIVLLVPIIASQIIAGEKRLGKDPSAGPQR</sequence>
<dbReference type="Proteomes" id="UP000537592">
    <property type="component" value="Unassembled WGS sequence"/>
</dbReference>
<accession>A0A7W5Z434</accession>
<feature type="transmembrane region" description="Helical" evidence="8">
    <location>
        <begin position="89"/>
        <end position="114"/>
    </location>
</feature>
<evidence type="ECO:0000256" key="4">
    <source>
        <dbReference type="ARBA" id="ARBA00022475"/>
    </source>
</evidence>